<sequence>MNQKAALEAAFCFAGKKKPTAQAVGKDNSGWMFTDSERVCRPVGKKQRSRREASESVHLIELNERKLVVTDGLGNKLFHH</sequence>
<gene>
    <name evidence="1" type="ORF">C1C91_04790</name>
    <name evidence="2" type="ORF">N5I07_04120</name>
    <name evidence="3" type="ORF">OJY61_11590</name>
    <name evidence="4" type="ORF">P5S46_17140</name>
</gene>
<dbReference type="Proteomes" id="UP001218423">
    <property type="component" value="Chromosome"/>
</dbReference>
<accession>A0A3N9Y8Q3</accession>
<dbReference type="EMBL" id="CP110176">
    <property type="protein sequence ID" value="UZC84497.1"/>
    <property type="molecule type" value="Genomic_DNA"/>
</dbReference>
<dbReference type="AlphaFoldDB" id="A0A3N9Y8Q3"/>
<reference evidence="1" key="1">
    <citation type="journal article" date="2019" name="J Environ">
        <title>Genetic characterization and potential molecular dissemination mechanism of tet (31) gene in Aeromonas caviae from an oxytetracycline wastewater treatment system.</title>
        <authorList>
            <person name="Shi Y."/>
            <person name="Tian Z."/>
            <person name="Leclercq S.O."/>
            <person name="Zhang H."/>
            <person name="Yang M."/>
            <person name="Zhang Y."/>
        </authorList>
    </citation>
    <scope>NUCLEOTIDE SEQUENCE</scope>
    <source>
        <strain evidence="1">T25-39</strain>
    </source>
</reference>
<protein>
    <submittedName>
        <fullName evidence="2">Uncharacterized protein</fullName>
    </submittedName>
</protein>
<dbReference type="EMBL" id="JAOCFT010000001">
    <property type="protein sequence ID" value="MDH1896799.1"/>
    <property type="molecule type" value="Genomic_DNA"/>
</dbReference>
<evidence type="ECO:0000313" key="3">
    <source>
        <dbReference type="EMBL" id="UZC84497.1"/>
    </source>
</evidence>
<dbReference type="EMBL" id="CP025706">
    <property type="protein sequence ID" value="AXB04413.1"/>
    <property type="molecule type" value="Genomic_DNA"/>
</dbReference>
<dbReference type="Proteomes" id="UP001163285">
    <property type="component" value="Chromosome"/>
</dbReference>
<reference evidence="2" key="2">
    <citation type="submission" date="2022-09" db="EMBL/GenBank/DDBJ databases">
        <title>Intensive care unit water sources are persistently colonized with multi-drug resistant bacteria and are the site of extensive horizontal gene transfer of antibiotic resistance genes.</title>
        <authorList>
            <person name="Diorio-Toth L."/>
        </authorList>
    </citation>
    <scope>NUCLEOTIDE SEQUENCE</scope>
    <source>
        <strain evidence="2">GD03796</strain>
    </source>
</reference>
<proteinExistence type="predicted"/>
<dbReference type="Proteomes" id="UP001160758">
    <property type="component" value="Unassembled WGS sequence"/>
</dbReference>
<organism evidence="2 5">
    <name type="scientific">Aeromonas caviae</name>
    <name type="common">Aeromonas punctata</name>
    <dbReference type="NCBI Taxonomy" id="648"/>
    <lineage>
        <taxon>Bacteria</taxon>
        <taxon>Pseudomonadati</taxon>
        <taxon>Pseudomonadota</taxon>
        <taxon>Gammaproteobacteria</taxon>
        <taxon>Aeromonadales</taxon>
        <taxon>Aeromonadaceae</taxon>
        <taxon>Aeromonas</taxon>
    </lineage>
</organism>
<evidence type="ECO:0000313" key="1">
    <source>
        <dbReference type="EMBL" id="AXB04413.1"/>
    </source>
</evidence>
<reference evidence="3" key="4">
    <citation type="submission" date="2023-04" db="EMBL/GenBank/DDBJ databases">
        <title>Whole Genome Sequence of Multi-drug resistant Aeromonas caviae as a gut pathogen in newborn.</title>
        <authorList>
            <person name="Jadhav S.V."/>
            <person name="Saroj S.D."/>
            <person name="Saha U.B."/>
            <person name="Sen S."/>
            <person name="Kher A."/>
        </authorList>
    </citation>
    <scope>NUCLEOTIDE SEQUENCE</scope>
    <source>
        <strain evidence="3">SVJ23</strain>
    </source>
</reference>
<dbReference type="Proteomes" id="UP000266778">
    <property type="component" value="Chromosome"/>
</dbReference>
<dbReference type="RefSeq" id="WP_029313687.1">
    <property type="nucleotide sequence ID" value="NZ_AP019195.1"/>
</dbReference>
<evidence type="ECO:0000313" key="2">
    <source>
        <dbReference type="EMBL" id="MDH1896799.1"/>
    </source>
</evidence>
<evidence type="ECO:0000313" key="5">
    <source>
        <dbReference type="Proteomes" id="UP001160758"/>
    </source>
</evidence>
<reference evidence="4" key="3">
    <citation type="submission" date="2023-03" db="EMBL/GenBank/DDBJ databases">
        <title>Aeromonas caviae strain AC1520.</title>
        <authorList>
            <person name="Xie T."/>
            <person name="Zhang Q."/>
            <person name="Deng J."/>
            <person name="Li X."/>
        </authorList>
    </citation>
    <scope>NUCLEOTIDE SEQUENCE</scope>
    <source>
        <strain evidence="4">AC1520</strain>
    </source>
</reference>
<evidence type="ECO:0000313" key="4">
    <source>
        <dbReference type="EMBL" id="WFF97349.1"/>
    </source>
</evidence>
<dbReference type="EMBL" id="CP120942">
    <property type="protein sequence ID" value="WFF97349.1"/>
    <property type="molecule type" value="Genomic_DNA"/>
</dbReference>
<name>A0A3N9Y8Q3_AERCA</name>